<evidence type="ECO:0000256" key="3">
    <source>
        <dbReference type="ARBA" id="ARBA00022741"/>
    </source>
</evidence>
<dbReference type="InterPro" id="IPR003439">
    <property type="entry name" value="ABC_transporter-like_ATP-bd"/>
</dbReference>
<dbReference type="InterPro" id="IPR003593">
    <property type="entry name" value="AAA+_ATPase"/>
</dbReference>
<dbReference type="SUPFAM" id="SSF52540">
    <property type="entry name" value="P-loop containing nucleoside triphosphate hydrolases"/>
    <property type="match status" value="1"/>
</dbReference>
<evidence type="ECO:0000256" key="4">
    <source>
        <dbReference type="ARBA" id="ARBA00022840"/>
    </source>
</evidence>
<dbReference type="PROSITE" id="PS50893">
    <property type="entry name" value="ABC_TRANSPORTER_2"/>
    <property type="match status" value="1"/>
</dbReference>
<evidence type="ECO:0000256" key="1">
    <source>
        <dbReference type="ARBA" id="ARBA00005417"/>
    </source>
</evidence>
<evidence type="ECO:0000313" key="7">
    <source>
        <dbReference type="Proteomes" id="UP000305100"/>
    </source>
</evidence>
<dbReference type="Gene3D" id="3.40.50.300">
    <property type="entry name" value="P-loop containing nucleotide triphosphate hydrolases"/>
    <property type="match status" value="1"/>
</dbReference>
<dbReference type="AlphaFoldDB" id="A0A5R9CSY7"/>
<accession>A0A5R9CSY7</accession>
<dbReference type="InterPro" id="IPR027417">
    <property type="entry name" value="P-loop_NTPase"/>
</dbReference>
<dbReference type="SMART" id="SM00382">
    <property type="entry name" value="AAA"/>
    <property type="match status" value="1"/>
</dbReference>
<reference evidence="6 7" key="1">
    <citation type="submission" date="2019-05" db="EMBL/GenBank/DDBJ databases">
        <title>The metagenome of a microbial culture collection derived from dairy environment covers the genomic content of the human microbiome.</title>
        <authorList>
            <person name="Roder T."/>
            <person name="Wuthrich D."/>
            <person name="Sattari Z."/>
            <person name="Von Ah U."/>
            <person name="Bar C."/>
            <person name="Ronchi F."/>
            <person name="Macpherson A.J."/>
            <person name="Ganal-Vonarburg S.C."/>
            <person name="Bruggmann R."/>
            <person name="Vergeres G."/>
        </authorList>
    </citation>
    <scope>NUCLEOTIDE SEQUENCE [LARGE SCALE GENOMIC DNA]</scope>
    <source>
        <strain evidence="6 7">FAM 1079</strain>
    </source>
</reference>
<dbReference type="EMBL" id="VBSX01000022">
    <property type="protein sequence ID" value="TLQ18477.1"/>
    <property type="molecule type" value="Genomic_DNA"/>
</dbReference>
<keyword evidence="4 6" id="KW-0067">ATP-binding</keyword>
<evidence type="ECO:0000256" key="2">
    <source>
        <dbReference type="ARBA" id="ARBA00022448"/>
    </source>
</evidence>
<keyword evidence="2" id="KW-0813">Transport</keyword>
<dbReference type="GO" id="GO:0016887">
    <property type="term" value="F:ATP hydrolysis activity"/>
    <property type="evidence" value="ECO:0007669"/>
    <property type="project" value="InterPro"/>
</dbReference>
<feature type="domain" description="ABC transporter" evidence="5">
    <location>
        <begin position="2"/>
        <end position="223"/>
    </location>
</feature>
<dbReference type="PANTHER" id="PTHR43335:SF4">
    <property type="entry name" value="ABC TRANSPORTER, ATP-BINDING PROTEIN"/>
    <property type="match status" value="1"/>
</dbReference>
<dbReference type="OrthoDB" id="9804819at2"/>
<comment type="caution">
    <text evidence="6">The sequence shown here is derived from an EMBL/GenBank/DDBJ whole genome shotgun (WGS) entry which is preliminary data.</text>
</comment>
<sequence length="295" mass="32850">MLQVNHVNTFIGRKRIIKDATFQADTGAIVGLIGPNGAGETTIMKTILGLTKFTGQISLSNQDVAENDHTALSKVGALIEHPAIYPFLTGFQNLKQYSIDETDLDEVVSKLEMTSYINTKAKGYSMGMKQKLGIALALLNQPQFVILDEPMNGLDIEATILVRKIIKQYAAKGTTFLISSHVLGELQKVMTNVLLINEGTIIVDKSIDDFNQVRRSQYRLLTANMKETEALFNDHQLPVNVVDGRLLIPREQLDTAQDVLNDHHVRLLELIPSGMSFEQTIVDLLRIQRGDRHEA</sequence>
<evidence type="ECO:0000259" key="5">
    <source>
        <dbReference type="PROSITE" id="PS50893"/>
    </source>
</evidence>
<evidence type="ECO:0000313" key="6">
    <source>
        <dbReference type="EMBL" id="TLQ18477.1"/>
    </source>
</evidence>
<comment type="similarity">
    <text evidence="1">Belongs to the ABC transporter superfamily.</text>
</comment>
<dbReference type="Proteomes" id="UP000305100">
    <property type="component" value="Unassembled WGS sequence"/>
</dbReference>
<dbReference type="GO" id="GO:0005524">
    <property type="term" value="F:ATP binding"/>
    <property type="evidence" value="ECO:0007669"/>
    <property type="project" value="UniProtKB-KW"/>
</dbReference>
<proteinExistence type="inferred from homology"/>
<protein>
    <submittedName>
        <fullName evidence="6">ATP-binding cassette domain-containing protein</fullName>
    </submittedName>
</protein>
<dbReference type="RefSeq" id="WP_054735754.1">
    <property type="nucleotide sequence ID" value="NZ_VBSX01000022.1"/>
</dbReference>
<name>A0A5R9CSY7_9LACO</name>
<organism evidence="6 7">
    <name type="scientific">Lentilactobacillus parafarraginis</name>
    <dbReference type="NCBI Taxonomy" id="390842"/>
    <lineage>
        <taxon>Bacteria</taxon>
        <taxon>Bacillati</taxon>
        <taxon>Bacillota</taxon>
        <taxon>Bacilli</taxon>
        <taxon>Lactobacillales</taxon>
        <taxon>Lactobacillaceae</taxon>
        <taxon>Lentilactobacillus</taxon>
    </lineage>
</organism>
<gene>
    <name evidence="6" type="ORF">FEZ41_09315</name>
</gene>
<dbReference type="Pfam" id="PF00005">
    <property type="entry name" value="ABC_tran"/>
    <property type="match status" value="1"/>
</dbReference>
<dbReference type="PANTHER" id="PTHR43335">
    <property type="entry name" value="ABC TRANSPORTER, ATP-BINDING PROTEIN"/>
    <property type="match status" value="1"/>
</dbReference>
<keyword evidence="3" id="KW-0547">Nucleotide-binding</keyword>